<dbReference type="InterPro" id="IPR050455">
    <property type="entry name" value="Tpx_Peroxidase_subfamily"/>
</dbReference>
<dbReference type="CDD" id="cd03018">
    <property type="entry name" value="PRX_AhpE_like"/>
    <property type="match status" value="1"/>
</dbReference>
<organism evidence="6 7">
    <name type="scientific">Pseudonocardia alni subsp. carboxydivorans</name>
    <dbReference type="NCBI Taxonomy" id="415010"/>
    <lineage>
        <taxon>Bacteria</taxon>
        <taxon>Bacillati</taxon>
        <taxon>Actinomycetota</taxon>
        <taxon>Actinomycetes</taxon>
        <taxon>Pseudonocardiales</taxon>
        <taxon>Pseudonocardiaceae</taxon>
        <taxon>Pseudonocardia</taxon>
    </lineage>
</organism>
<evidence type="ECO:0000256" key="2">
    <source>
        <dbReference type="ARBA" id="ARBA00022862"/>
    </source>
</evidence>
<keyword evidence="7" id="KW-1185">Reference proteome</keyword>
<sequence length="170" mass="17613">MGGVEARATEAGEGQALSPVVEGAAAPDFELPDQNRQPVSLASVLGSGRSALMVFYPFAFSGICGGELAAVQASLPEFQNDATQVLAISCDPTFSLGAWASSAGFGFPLLSDFWPHGAVASAYGVFDTAKGMALRGTFLVRPDGTVSFAEVNGPGEPRDQDGWRRALRAV</sequence>
<dbReference type="InterPro" id="IPR024706">
    <property type="entry name" value="Peroxiredoxin_AhpC-typ"/>
</dbReference>
<evidence type="ECO:0000256" key="1">
    <source>
        <dbReference type="ARBA" id="ARBA00022559"/>
    </source>
</evidence>
<dbReference type="SUPFAM" id="SSF52833">
    <property type="entry name" value="Thioredoxin-like"/>
    <property type="match status" value="1"/>
</dbReference>
<dbReference type="RefSeq" id="WP_346864767.1">
    <property type="nucleotide sequence ID" value="NZ_JBBPIX010000019.1"/>
</dbReference>
<protein>
    <submittedName>
        <fullName evidence="6">Peroxiredoxin</fullName>
    </submittedName>
</protein>
<dbReference type="InterPro" id="IPR036249">
    <property type="entry name" value="Thioredoxin-like_sf"/>
</dbReference>
<dbReference type="Pfam" id="PF00578">
    <property type="entry name" value="AhpC-TSA"/>
    <property type="match status" value="1"/>
</dbReference>
<reference evidence="6 7" key="1">
    <citation type="submission" date="2024-03" db="EMBL/GenBank/DDBJ databases">
        <title>Draft genome sequence of Pseudonocardia carboxydivorans JCM 14827.</title>
        <authorList>
            <person name="Duangmal K."/>
        </authorList>
    </citation>
    <scope>NUCLEOTIDE SEQUENCE [LARGE SCALE GENOMIC DNA]</scope>
    <source>
        <strain evidence="6 7">JCM 14827</strain>
    </source>
</reference>
<evidence type="ECO:0000256" key="4">
    <source>
        <dbReference type="ARBA" id="ARBA00023284"/>
    </source>
</evidence>
<dbReference type="Gene3D" id="3.40.30.10">
    <property type="entry name" value="Glutaredoxin"/>
    <property type="match status" value="1"/>
</dbReference>
<dbReference type="PIRSF" id="PIRSF000239">
    <property type="entry name" value="AHPC"/>
    <property type="match status" value="1"/>
</dbReference>
<evidence type="ECO:0000313" key="6">
    <source>
        <dbReference type="EMBL" id="MEK6466942.1"/>
    </source>
</evidence>
<dbReference type="EMBL" id="JBBPIX010000019">
    <property type="protein sequence ID" value="MEK6466942.1"/>
    <property type="molecule type" value="Genomic_DNA"/>
</dbReference>
<keyword evidence="1" id="KW-0575">Peroxidase</keyword>
<proteinExistence type="predicted"/>
<dbReference type="PROSITE" id="PS51352">
    <property type="entry name" value="THIOREDOXIN_2"/>
    <property type="match status" value="1"/>
</dbReference>
<dbReference type="Proteomes" id="UP001367513">
    <property type="component" value="Unassembled WGS sequence"/>
</dbReference>
<evidence type="ECO:0000256" key="3">
    <source>
        <dbReference type="ARBA" id="ARBA00023002"/>
    </source>
</evidence>
<feature type="domain" description="Thioredoxin" evidence="5">
    <location>
        <begin position="20"/>
        <end position="170"/>
    </location>
</feature>
<dbReference type="InterPro" id="IPR013766">
    <property type="entry name" value="Thioredoxin_domain"/>
</dbReference>
<accession>A0ABU9AKF9</accession>
<comment type="caution">
    <text evidence="6">The sequence shown here is derived from an EMBL/GenBank/DDBJ whole genome shotgun (WGS) entry which is preliminary data.</text>
</comment>
<keyword evidence="2" id="KW-0049">Antioxidant</keyword>
<evidence type="ECO:0000259" key="5">
    <source>
        <dbReference type="PROSITE" id="PS51352"/>
    </source>
</evidence>
<dbReference type="PANTHER" id="PTHR43110">
    <property type="entry name" value="THIOL PEROXIDASE"/>
    <property type="match status" value="1"/>
</dbReference>
<gene>
    <name evidence="6" type="ORF">WG925_24680</name>
</gene>
<keyword evidence="3" id="KW-0560">Oxidoreductase</keyword>
<name>A0ABU9AKF9_PSEA5</name>
<dbReference type="InterPro" id="IPR000866">
    <property type="entry name" value="AhpC/TSA"/>
</dbReference>
<dbReference type="PANTHER" id="PTHR43110:SF1">
    <property type="entry name" value="THIOL PEROXIDASE"/>
    <property type="match status" value="1"/>
</dbReference>
<evidence type="ECO:0000313" key="7">
    <source>
        <dbReference type="Proteomes" id="UP001367513"/>
    </source>
</evidence>
<keyword evidence="4" id="KW-0676">Redox-active center</keyword>